<comment type="caution">
    <text evidence="19">The sequence shown here is derived from an EMBL/GenBank/DDBJ whole genome shotgun (WGS) entry which is preliminary data.</text>
</comment>
<dbReference type="InterPro" id="IPR010514">
    <property type="entry name" value="COX_ARM"/>
</dbReference>
<dbReference type="CDD" id="cd04212">
    <property type="entry name" value="CuRO_UO_II"/>
    <property type="match status" value="1"/>
</dbReference>
<evidence type="ECO:0000256" key="4">
    <source>
        <dbReference type="ARBA" id="ARBA00022448"/>
    </source>
</evidence>
<evidence type="ECO:0000259" key="18">
    <source>
        <dbReference type="PROSITE" id="PS50999"/>
    </source>
</evidence>
<evidence type="ECO:0000256" key="13">
    <source>
        <dbReference type="ARBA" id="ARBA00023139"/>
    </source>
</evidence>
<evidence type="ECO:0000313" key="20">
    <source>
        <dbReference type="Proteomes" id="UP000324324"/>
    </source>
</evidence>
<evidence type="ECO:0000256" key="11">
    <source>
        <dbReference type="ARBA" id="ARBA00023002"/>
    </source>
</evidence>
<dbReference type="GO" id="GO:0009486">
    <property type="term" value="F:cytochrome bo3 ubiquinol oxidase activity"/>
    <property type="evidence" value="ECO:0007669"/>
    <property type="project" value="InterPro"/>
</dbReference>
<evidence type="ECO:0000256" key="2">
    <source>
        <dbReference type="ARBA" id="ARBA00004651"/>
    </source>
</evidence>
<keyword evidence="4" id="KW-0813">Transport</keyword>
<dbReference type="InterPro" id="IPR002429">
    <property type="entry name" value="CcO_II-like_C"/>
</dbReference>
<dbReference type="GO" id="GO:0042773">
    <property type="term" value="P:ATP synthesis coupled electron transport"/>
    <property type="evidence" value="ECO:0007669"/>
    <property type="project" value="TreeGrafter"/>
</dbReference>
<dbReference type="EMBL" id="VWRN01000015">
    <property type="protein sequence ID" value="KAA6130883.1"/>
    <property type="molecule type" value="Genomic_DNA"/>
</dbReference>
<dbReference type="InterPro" id="IPR011759">
    <property type="entry name" value="Cyt_c_oxidase_su2_TM_dom"/>
</dbReference>
<dbReference type="InterPro" id="IPR008972">
    <property type="entry name" value="Cupredoxin"/>
</dbReference>
<dbReference type="InterPro" id="IPR006333">
    <property type="entry name" value="Cyt_o_ubiquinol_oxidase_su2"/>
</dbReference>
<gene>
    <name evidence="19" type="primary">cyoA</name>
    <name evidence="19" type="ORF">F1599_03940</name>
</gene>
<dbReference type="Pfam" id="PF00116">
    <property type="entry name" value="COX2"/>
    <property type="match status" value="1"/>
</dbReference>
<keyword evidence="5" id="KW-1003">Cell membrane</keyword>
<evidence type="ECO:0000256" key="12">
    <source>
        <dbReference type="ARBA" id="ARBA00023136"/>
    </source>
</evidence>
<dbReference type="RefSeq" id="WP_149319628.1">
    <property type="nucleotide sequence ID" value="NZ_VWRN01000015.1"/>
</dbReference>
<keyword evidence="6" id="KW-0679">Respiratory chain</keyword>
<dbReference type="GO" id="GO:0004129">
    <property type="term" value="F:cytochrome-c oxidase activity"/>
    <property type="evidence" value="ECO:0007669"/>
    <property type="project" value="InterPro"/>
</dbReference>
<evidence type="ECO:0000256" key="10">
    <source>
        <dbReference type="ARBA" id="ARBA00022989"/>
    </source>
</evidence>
<dbReference type="InterPro" id="IPR034227">
    <property type="entry name" value="CuRO_UO_II"/>
</dbReference>
<evidence type="ECO:0000256" key="3">
    <source>
        <dbReference type="ARBA" id="ARBA00007866"/>
    </source>
</evidence>
<dbReference type="SUPFAM" id="SSF81464">
    <property type="entry name" value="Cytochrome c oxidase subunit II-like, transmembrane region"/>
    <property type="match status" value="1"/>
</dbReference>
<dbReference type="InterPro" id="IPR036257">
    <property type="entry name" value="Cyt_c_oxidase_su2_TM_sf"/>
</dbReference>
<dbReference type="GO" id="GO:0005507">
    <property type="term" value="F:copper ion binding"/>
    <property type="evidence" value="ECO:0007669"/>
    <property type="project" value="InterPro"/>
</dbReference>
<dbReference type="NCBIfam" id="TIGR01433">
    <property type="entry name" value="CyoA"/>
    <property type="match status" value="1"/>
</dbReference>
<keyword evidence="8" id="KW-0732">Signal</keyword>
<accession>A0A5M8B5S3</accession>
<keyword evidence="10 16" id="KW-1133">Transmembrane helix</keyword>
<evidence type="ECO:0000256" key="16">
    <source>
        <dbReference type="SAM" id="Phobius"/>
    </source>
</evidence>
<dbReference type="GO" id="GO:0016682">
    <property type="term" value="F:oxidoreductase activity, acting on diphenols and related substances as donors, oxygen as acceptor"/>
    <property type="evidence" value="ECO:0007669"/>
    <property type="project" value="InterPro"/>
</dbReference>
<dbReference type="GO" id="GO:0005886">
    <property type="term" value="C:plasma membrane"/>
    <property type="evidence" value="ECO:0007669"/>
    <property type="project" value="UniProtKB-SubCell"/>
</dbReference>
<organism evidence="19 20">
    <name type="scientific">Cupriavidus cauae</name>
    <dbReference type="NCBI Taxonomy" id="2608999"/>
    <lineage>
        <taxon>Bacteria</taxon>
        <taxon>Pseudomonadati</taxon>
        <taxon>Pseudomonadota</taxon>
        <taxon>Betaproteobacteria</taxon>
        <taxon>Burkholderiales</taxon>
        <taxon>Burkholderiaceae</taxon>
        <taxon>Cupriavidus</taxon>
    </lineage>
</organism>
<dbReference type="GO" id="GO:0042597">
    <property type="term" value="C:periplasmic space"/>
    <property type="evidence" value="ECO:0007669"/>
    <property type="project" value="UniProtKB-SubCell"/>
</dbReference>
<proteinExistence type="inferred from homology"/>
<evidence type="ECO:0000256" key="5">
    <source>
        <dbReference type="ARBA" id="ARBA00022475"/>
    </source>
</evidence>
<name>A0A5M8B5S3_9BURK</name>
<dbReference type="InterPro" id="IPR045187">
    <property type="entry name" value="CcO_II"/>
</dbReference>
<evidence type="ECO:0000256" key="1">
    <source>
        <dbReference type="ARBA" id="ARBA00004418"/>
    </source>
</evidence>
<evidence type="ECO:0000256" key="14">
    <source>
        <dbReference type="ARBA" id="ARBA00023288"/>
    </source>
</evidence>
<sequence length="385" mass="41981">MPLINTIRGLILLPAITLLTGCNAVLLSPSGDIAVQQRNLIYISTALMLLIIVPVIALTLFFAWRYRASNKDAPYSPDWDHSTVLELVIWSAPLLIIIALGAITWVSTHALDPYRPLERIDAKRSLPTNVKPLTVEVVALDWKWLFFYPEHGIATVNEMAAPVDRPIQFKITASTVMNSFFVPALAGQIYAMPGMETKLHAVINKPGEYEGLSANYSGAGFSGMRFRFHGLDEQGFEQWIAKAKASGQTLTREDYLKLEQPSEREPVRYYASVDKGLYDKILNRCVEANRMCMNEMMAIDEQGGQGKPGAFNVATLDPATRARLGLQDAPVRSYVGGMCTVADPDGSGAFGPAASTFAPAGESAAVTLPQLPLTQRAVAGVDQHA</sequence>
<dbReference type="AlphaFoldDB" id="A0A5M8B5S3"/>
<dbReference type="Proteomes" id="UP000324324">
    <property type="component" value="Unassembled WGS sequence"/>
</dbReference>
<comment type="similarity">
    <text evidence="3">Belongs to the cytochrome c oxidase subunit 2 family.</text>
</comment>
<feature type="domain" description="Cytochrome oxidase subunit II transmembrane region profile" evidence="18">
    <location>
        <begin position="18"/>
        <end position="115"/>
    </location>
</feature>
<keyword evidence="11" id="KW-0560">Oxidoreductase</keyword>
<keyword evidence="13" id="KW-0564">Palmitate</keyword>
<evidence type="ECO:0000256" key="6">
    <source>
        <dbReference type="ARBA" id="ARBA00022660"/>
    </source>
</evidence>
<dbReference type="Gene3D" id="2.60.40.420">
    <property type="entry name" value="Cupredoxins - blue copper proteins"/>
    <property type="match status" value="1"/>
</dbReference>
<dbReference type="PANTHER" id="PTHR22888">
    <property type="entry name" value="CYTOCHROME C OXIDASE, SUBUNIT II"/>
    <property type="match status" value="1"/>
</dbReference>
<evidence type="ECO:0000313" key="19">
    <source>
        <dbReference type="EMBL" id="KAA6130883.1"/>
    </source>
</evidence>
<evidence type="ECO:0000256" key="8">
    <source>
        <dbReference type="ARBA" id="ARBA00022729"/>
    </source>
</evidence>
<keyword evidence="20" id="KW-1185">Reference proteome</keyword>
<keyword evidence="14" id="KW-0449">Lipoprotein</keyword>
<dbReference type="PANTHER" id="PTHR22888:SF18">
    <property type="entry name" value="CYTOCHROME BO(3) UBIQUINOL OXIDASE SUBUNIT 2"/>
    <property type="match status" value="1"/>
</dbReference>
<keyword evidence="12 16" id="KW-0472">Membrane</keyword>
<reference evidence="19 20" key="1">
    <citation type="submission" date="2019-09" db="EMBL/GenBank/DDBJ databases">
        <title>Isolation of a novel species in the genus Cupriavidus from patients with sepsis using whole genome sequencing.</title>
        <authorList>
            <person name="Kweon O.J."/>
            <person name="Lee M.-K."/>
        </authorList>
    </citation>
    <scope>NUCLEOTIDE SEQUENCE [LARGE SCALE GENOMIC DNA]</scope>
    <source>
        <strain evidence="19 20">MKL-01</strain>
    </source>
</reference>
<feature type="transmembrane region" description="Helical" evidence="16">
    <location>
        <begin position="40"/>
        <end position="64"/>
    </location>
</feature>
<dbReference type="SUPFAM" id="SSF49503">
    <property type="entry name" value="Cupredoxins"/>
    <property type="match status" value="1"/>
</dbReference>
<protein>
    <recommendedName>
        <fullName evidence="15">Ubiquinol oxidase polypeptide II</fullName>
    </recommendedName>
</protein>
<evidence type="ECO:0000256" key="7">
    <source>
        <dbReference type="ARBA" id="ARBA00022692"/>
    </source>
</evidence>
<dbReference type="PROSITE" id="PS50999">
    <property type="entry name" value="COX2_TM"/>
    <property type="match status" value="1"/>
</dbReference>
<keyword evidence="7 16" id="KW-0812">Transmembrane</keyword>
<dbReference type="PROSITE" id="PS50857">
    <property type="entry name" value="COX2_CUA"/>
    <property type="match status" value="1"/>
</dbReference>
<evidence type="ECO:0000256" key="9">
    <source>
        <dbReference type="ARBA" id="ARBA00022982"/>
    </source>
</evidence>
<dbReference type="Pfam" id="PF06481">
    <property type="entry name" value="COX_ARM"/>
    <property type="match status" value="1"/>
</dbReference>
<keyword evidence="9" id="KW-0249">Electron transport</keyword>
<evidence type="ECO:0000259" key="17">
    <source>
        <dbReference type="PROSITE" id="PS50857"/>
    </source>
</evidence>
<evidence type="ECO:0000256" key="15">
    <source>
        <dbReference type="ARBA" id="ARBA00030198"/>
    </source>
</evidence>
<feature type="transmembrane region" description="Helical" evidence="16">
    <location>
        <begin position="84"/>
        <end position="106"/>
    </location>
</feature>
<comment type="subcellular location">
    <subcellularLocation>
        <location evidence="2">Cell membrane</location>
        <topology evidence="2">Multi-pass membrane protein</topology>
    </subcellularLocation>
    <subcellularLocation>
        <location evidence="1">Periplasm</location>
    </subcellularLocation>
</comment>
<dbReference type="Gene3D" id="1.10.287.90">
    <property type="match status" value="1"/>
</dbReference>
<feature type="domain" description="Cytochrome oxidase subunit II copper A binding" evidence="17">
    <location>
        <begin position="130"/>
        <end position="242"/>
    </location>
</feature>